<dbReference type="PANTHER" id="PTHR34791:SF4">
    <property type="entry name" value="F-BOX DOMAIN CONTAINING PROTEIN"/>
    <property type="match status" value="1"/>
</dbReference>
<organism evidence="2 3">
    <name type="scientific">Urochloa decumbens</name>
    <dbReference type="NCBI Taxonomy" id="240449"/>
    <lineage>
        <taxon>Eukaryota</taxon>
        <taxon>Viridiplantae</taxon>
        <taxon>Streptophyta</taxon>
        <taxon>Embryophyta</taxon>
        <taxon>Tracheophyta</taxon>
        <taxon>Spermatophyta</taxon>
        <taxon>Magnoliopsida</taxon>
        <taxon>Liliopsida</taxon>
        <taxon>Poales</taxon>
        <taxon>Poaceae</taxon>
        <taxon>PACMAD clade</taxon>
        <taxon>Panicoideae</taxon>
        <taxon>Panicodae</taxon>
        <taxon>Paniceae</taxon>
        <taxon>Melinidinae</taxon>
        <taxon>Urochloa</taxon>
    </lineage>
</organism>
<feature type="region of interest" description="Disordered" evidence="1">
    <location>
        <begin position="187"/>
        <end position="279"/>
    </location>
</feature>
<gene>
    <name evidence="2" type="ORF">URODEC1_LOCUS27790</name>
</gene>
<reference evidence="2" key="1">
    <citation type="submission" date="2024-10" db="EMBL/GenBank/DDBJ databases">
        <authorList>
            <person name="Ryan C."/>
        </authorList>
    </citation>
    <scope>NUCLEOTIDE SEQUENCE [LARGE SCALE GENOMIC DNA]</scope>
</reference>
<keyword evidence="3" id="KW-1185">Reference proteome</keyword>
<dbReference type="Proteomes" id="UP001497457">
    <property type="component" value="Chromosome 15b"/>
</dbReference>
<dbReference type="AlphaFoldDB" id="A0ABC8XY91"/>
<evidence type="ECO:0000256" key="1">
    <source>
        <dbReference type="SAM" id="MobiDB-lite"/>
    </source>
</evidence>
<evidence type="ECO:0000313" key="3">
    <source>
        <dbReference type="Proteomes" id="UP001497457"/>
    </source>
</evidence>
<feature type="compositionally biased region" description="Polar residues" evidence="1">
    <location>
        <begin position="266"/>
        <end position="279"/>
    </location>
</feature>
<dbReference type="EMBL" id="OZ075125">
    <property type="protein sequence ID" value="CAL4932761.1"/>
    <property type="molecule type" value="Genomic_DNA"/>
</dbReference>
<evidence type="ECO:0000313" key="2">
    <source>
        <dbReference type="EMBL" id="CAL4932761.1"/>
    </source>
</evidence>
<name>A0ABC8XY91_9POAL</name>
<accession>A0ABC8XY91</accession>
<proteinExistence type="predicted"/>
<feature type="compositionally biased region" description="Basic residues" evidence="1">
    <location>
        <begin position="247"/>
        <end position="263"/>
    </location>
</feature>
<protein>
    <submittedName>
        <fullName evidence="2">Uncharacterized protein</fullName>
    </submittedName>
</protein>
<feature type="compositionally biased region" description="Basic and acidic residues" evidence="1">
    <location>
        <begin position="215"/>
        <end position="246"/>
    </location>
</feature>
<dbReference type="PANTHER" id="PTHR34791">
    <property type="entry name" value="OS02G0272100 PROTEIN"/>
    <property type="match status" value="1"/>
</dbReference>
<sequence>MAMATLLKKFVNPDEWEAEDHVGRLGLIAHAAFLHAGFLPYGAKPRSGQLLKQAGNTDTGTGSSVVLSRRYTVPELARREGSDAAVLMLCKGDGGDFALLIYLTTDRDMRRAYRHADLVMAACASRQLRRLVAEHDVELWKPLYEAAVGDRRFCRGCGIVGFLERISVKLTWKRRCALQQVFSRPFPHLPPTTPIKSNARGKRGDGHRPRNVPRYYDDDYDWKQHDKSEAIDSPERIDRGKAGAEGRRHKVPRHRWNRKRRHGAGTINSPSSRYRWNQR</sequence>